<dbReference type="GO" id="GO:0001682">
    <property type="term" value="P:tRNA 5'-leader removal"/>
    <property type="evidence" value="ECO:0007669"/>
    <property type="project" value="InterPro"/>
</dbReference>
<dbReference type="PANTHER" id="PTHR22731:SF3">
    <property type="entry name" value="RIBONUCLEASES P_MRP PROTEIN SUBUNIT POP1"/>
    <property type="match status" value="1"/>
</dbReference>
<dbReference type="InterPro" id="IPR012590">
    <property type="entry name" value="POPLD_dom"/>
</dbReference>
<accession>I7ANS1</accession>
<dbReference type="GO" id="GO:0000172">
    <property type="term" value="C:ribonuclease MRP complex"/>
    <property type="evidence" value="ECO:0007669"/>
    <property type="project" value="InterPro"/>
</dbReference>
<dbReference type="AlphaFoldDB" id="I7ANS1"/>
<evidence type="ECO:0000259" key="5">
    <source>
        <dbReference type="Pfam" id="PF08170"/>
    </source>
</evidence>
<dbReference type="VEuPathDB" id="MicrosporidiaDB:EROM_080110"/>
<proteinExistence type="predicted"/>
<gene>
    <name evidence="6" type="ordered locus">EROM_080110</name>
</gene>
<dbReference type="PANTHER" id="PTHR22731">
    <property type="entry name" value="RIBONUCLEASES P/MRP PROTEIN SUBUNIT POP1"/>
    <property type="match status" value="1"/>
</dbReference>
<evidence type="ECO:0000259" key="4">
    <source>
        <dbReference type="Pfam" id="PF06978"/>
    </source>
</evidence>
<protein>
    <submittedName>
        <fullName evidence="6">Uncharacterized protein</fullName>
    </submittedName>
</protein>
<comment type="subcellular location">
    <subcellularLocation>
        <location evidence="1">Nucleus</location>
    </subcellularLocation>
</comment>
<keyword evidence="2" id="KW-0819">tRNA processing</keyword>
<dbReference type="InterPro" id="IPR039182">
    <property type="entry name" value="Pop1"/>
</dbReference>
<reference evidence="6 7" key="1">
    <citation type="journal article" date="2012" name="Proc. Natl. Acad. Sci. U.S.A.">
        <title>Gain and loss of multiple functionally related, horizontally transferred genes in the reduced genomes of two microsporidian parasites.</title>
        <authorList>
            <person name="Pombert J.-F."/>
            <person name="Selman M."/>
            <person name="Burki F."/>
            <person name="Bardell F.T."/>
            <person name="Farinelli L."/>
            <person name="Solter L.F."/>
            <person name="Whitman D.W."/>
            <person name="Weiss L.M."/>
            <person name="Corradi N."/>
            <person name="Keeling P.J."/>
        </authorList>
    </citation>
    <scope>NUCLEOTIDE SEQUENCE [LARGE SCALE GENOMIC DNA]</scope>
    <source>
        <strain evidence="6 7">SJ-2008</strain>
    </source>
</reference>
<evidence type="ECO:0000313" key="6">
    <source>
        <dbReference type="EMBL" id="AFN83434.1"/>
    </source>
</evidence>
<evidence type="ECO:0000313" key="7">
    <source>
        <dbReference type="Proteomes" id="UP000010094"/>
    </source>
</evidence>
<name>I7ANS1_ENCRO</name>
<evidence type="ECO:0000256" key="1">
    <source>
        <dbReference type="ARBA" id="ARBA00004123"/>
    </source>
</evidence>
<dbReference type="Proteomes" id="UP000010094">
    <property type="component" value="Chromosome VIII"/>
</dbReference>
<dbReference type="EMBL" id="CP003525">
    <property type="protein sequence ID" value="AFN83434.1"/>
    <property type="molecule type" value="Genomic_DNA"/>
</dbReference>
<keyword evidence="7" id="KW-1185">Reference proteome</keyword>
<dbReference type="KEGG" id="ero:EROM_080110"/>
<sequence>MAEREIIPTNFVEERAKEIQFIETAIESNRKKSMMFQRLPFYLRRRLRSHEKRIKRKKHMRKKDRHGLRTHVWYAKRFEMLKVWNTSIPLRRRMKSSKFIYKSQNSRGFVFDESYKDVVVYSRPDEEVFGIDFDLKSVVQNIRHGSIVFEAIVTEKFLIIITSDLEEMESIASLEEHSRIECCLSLIQVDGLFLDEIDGARRFAKALSHKKKGQIDEAVINECDDAIFVKSLSESESGKILLKRNMVMNLWQDIINAGIVPVCVEELQRLALENDYMVYPFDYPTSRLYRDFERSHVEPIKRKYERTPKSKKMELNINLMYIYTDASVEFVSFELEKGFADRCAFIFNENEDVVGRVIRGGFCFTKGLCRGLCYILCDVEEGDEFYSRNLNSSSFSQIKVTKVFRWPYSAIFKNNGLE</sequence>
<dbReference type="HOGENOM" id="CLU_036209_0_0_1"/>
<evidence type="ECO:0000256" key="2">
    <source>
        <dbReference type="ARBA" id="ARBA00022694"/>
    </source>
</evidence>
<dbReference type="RefSeq" id="XP_009264931.1">
    <property type="nucleotide sequence ID" value="XM_009266656.1"/>
</dbReference>
<evidence type="ECO:0000256" key="3">
    <source>
        <dbReference type="ARBA" id="ARBA00023242"/>
    </source>
</evidence>
<dbReference type="GeneID" id="20521747"/>
<dbReference type="OrthoDB" id="442863at2759"/>
<dbReference type="GO" id="GO:0005655">
    <property type="term" value="C:nucleolar ribonuclease P complex"/>
    <property type="evidence" value="ECO:0007669"/>
    <property type="project" value="InterPro"/>
</dbReference>
<feature type="domain" description="Pop1 N-terminal" evidence="4">
    <location>
        <begin position="55"/>
        <end position="120"/>
    </location>
</feature>
<dbReference type="Pfam" id="PF06978">
    <property type="entry name" value="POP1_N"/>
    <property type="match status" value="1"/>
</dbReference>
<dbReference type="Pfam" id="PF08170">
    <property type="entry name" value="POPLD"/>
    <property type="match status" value="1"/>
</dbReference>
<dbReference type="InterPro" id="IPR009723">
    <property type="entry name" value="Pop1_N"/>
</dbReference>
<organism evidence="6 7">
    <name type="scientific">Encephalitozoon romaleae (strain SJ-2008)</name>
    <name type="common">Microsporidian parasite</name>
    <dbReference type="NCBI Taxonomy" id="1178016"/>
    <lineage>
        <taxon>Eukaryota</taxon>
        <taxon>Fungi</taxon>
        <taxon>Fungi incertae sedis</taxon>
        <taxon>Microsporidia</taxon>
        <taxon>Unikaryonidae</taxon>
        <taxon>Encephalitozoon</taxon>
    </lineage>
</organism>
<feature type="domain" description="POPLD" evidence="5">
    <location>
        <begin position="239"/>
        <end position="315"/>
    </location>
</feature>
<keyword evidence="3" id="KW-0539">Nucleus</keyword>